<accession>A0AAV7S998</accession>
<name>A0AAV7S998_PLEWA</name>
<evidence type="ECO:0000313" key="2">
    <source>
        <dbReference type="Proteomes" id="UP001066276"/>
    </source>
</evidence>
<sequence>MPDGVPPLTMFNTDTKVLCKVLAEHPQGMVGSIVHEDQCGFVLGRSTAQLAKIDTCDALGDHQRGGISAGIGEYHQSLQHPGRVIPPTSPSTTGIWS</sequence>
<comment type="caution">
    <text evidence="1">The sequence shown here is derived from an EMBL/GenBank/DDBJ whole genome shotgun (WGS) entry which is preliminary data.</text>
</comment>
<evidence type="ECO:0000313" key="1">
    <source>
        <dbReference type="EMBL" id="KAJ1160613.1"/>
    </source>
</evidence>
<protein>
    <recommendedName>
        <fullName evidence="3">Reverse transcriptase domain-containing protein</fullName>
    </recommendedName>
</protein>
<gene>
    <name evidence="1" type="ORF">NDU88_001109</name>
</gene>
<evidence type="ECO:0008006" key="3">
    <source>
        <dbReference type="Google" id="ProtNLM"/>
    </source>
</evidence>
<organism evidence="1 2">
    <name type="scientific">Pleurodeles waltl</name>
    <name type="common">Iberian ribbed newt</name>
    <dbReference type="NCBI Taxonomy" id="8319"/>
    <lineage>
        <taxon>Eukaryota</taxon>
        <taxon>Metazoa</taxon>
        <taxon>Chordata</taxon>
        <taxon>Craniata</taxon>
        <taxon>Vertebrata</taxon>
        <taxon>Euteleostomi</taxon>
        <taxon>Amphibia</taxon>
        <taxon>Batrachia</taxon>
        <taxon>Caudata</taxon>
        <taxon>Salamandroidea</taxon>
        <taxon>Salamandridae</taxon>
        <taxon>Pleurodelinae</taxon>
        <taxon>Pleurodeles</taxon>
    </lineage>
</organism>
<dbReference type="AlphaFoldDB" id="A0AAV7S998"/>
<reference evidence="1" key="1">
    <citation type="journal article" date="2022" name="bioRxiv">
        <title>Sequencing and chromosome-scale assembly of the giantPleurodeles waltlgenome.</title>
        <authorList>
            <person name="Brown T."/>
            <person name="Elewa A."/>
            <person name="Iarovenko S."/>
            <person name="Subramanian E."/>
            <person name="Araus A.J."/>
            <person name="Petzold A."/>
            <person name="Susuki M."/>
            <person name="Suzuki K.-i.T."/>
            <person name="Hayashi T."/>
            <person name="Toyoda A."/>
            <person name="Oliveira C."/>
            <person name="Osipova E."/>
            <person name="Leigh N.D."/>
            <person name="Simon A."/>
            <person name="Yun M.H."/>
        </authorList>
    </citation>
    <scope>NUCLEOTIDE SEQUENCE</scope>
    <source>
        <strain evidence="1">20211129_DDA</strain>
        <tissue evidence="1">Liver</tissue>
    </source>
</reference>
<keyword evidence="2" id="KW-1185">Reference proteome</keyword>
<proteinExistence type="predicted"/>
<dbReference type="Proteomes" id="UP001066276">
    <property type="component" value="Chromosome 4_2"/>
</dbReference>
<dbReference type="EMBL" id="JANPWB010000008">
    <property type="protein sequence ID" value="KAJ1160613.1"/>
    <property type="molecule type" value="Genomic_DNA"/>
</dbReference>